<reference evidence="2" key="1">
    <citation type="journal article" date="2021" name="Nat. Commun.">
        <title>Genetic determinants of endophytism in the Arabidopsis root mycobiome.</title>
        <authorList>
            <person name="Mesny F."/>
            <person name="Miyauchi S."/>
            <person name="Thiergart T."/>
            <person name="Pickel B."/>
            <person name="Atanasova L."/>
            <person name="Karlsson M."/>
            <person name="Huettel B."/>
            <person name="Barry K.W."/>
            <person name="Haridas S."/>
            <person name="Chen C."/>
            <person name="Bauer D."/>
            <person name="Andreopoulos W."/>
            <person name="Pangilinan J."/>
            <person name="LaButti K."/>
            <person name="Riley R."/>
            <person name="Lipzen A."/>
            <person name="Clum A."/>
            <person name="Drula E."/>
            <person name="Henrissat B."/>
            <person name="Kohler A."/>
            <person name="Grigoriev I.V."/>
            <person name="Martin F.M."/>
            <person name="Hacquard S."/>
        </authorList>
    </citation>
    <scope>NUCLEOTIDE SEQUENCE</scope>
    <source>
        <strain evidence="2">MPI-CAGE-CH-0230</strain>
    </source>
</reference>
<organism evidence="2 3">
    <name type="scientific">Microdochium trichocladiopsis</name>
    <dbReference type="NCBI Taxonomy" id="1682393"/>
    <lineage>
        <taxon>Eukaryota</taxon>
        <taxon>Fungi</taxon>
        <taxon>Dikarya</taxon>
        <taxon>Ascomycota</taxon>
        <taxon>Pezizomycotina</taxon>
        <taxon>Sordariomycetes</taxon>
        <taxon>Xylariomycetidae</taxon>
        <taxon>Xylariales</taxon>
        <taxon>Microdochiaceae</taxon>
        <taxon>Microdochium</taxon>
    </lineage>
</organism>
<keyword evidence="3" id="KW-1185">Reference proteome</keyword>
<dbReference type="RefSeq" id="XP_046006216.1">
    <property type="nucleotide sequence ID" value="XM_046155417.1"/>
</dbReference>
<dbReference type="GeneID" id="70184963"/>
<evidence type="ECO:0000256" key="1">
    <source>
        <dbReference type="SAM" id="MobiDB-lite"/>
    </source>
</evidence>
<comment type="caution">
    <text evidence="2">The sequence shown here is derived from an EMBL/GenBank/DDBJ whole genome shotgun (WGS) entry which is preliminary data.</text>
</comment>
<sequence>MTGYSDGFGDMTEIGCKSHTVDLLVLFRISDTFSQRSWTSGSCLITSATSSVRVHEVWVSGQSRPASHLMTTKKSSSFSFRAPHLCTRKEMIGSTVIPRTRRVGGIKKSWTGMPSRPKTTPRSSQNLIPSTGPIFGAGGCGFQSFTYSRYT</sequence>
<accession>A0A9P8XTQ5</accession>
<evidence type="ECO:0000313" key="3">
    <source>
        <dbReference type="Proteomes" id="UP000756346"/>
    </source>
</evidence>
<protein>
    <submittedName>
        <fullName evidence="2">Uncharacterized protein</fullName>
    </submittedName>
</protein>
<name>A0A9P8XTQ5_9PEZI</name>
<evidence type="ECO:0000313" key="2">
    <source>
        <dbReference type="EMBL" id="KAH7017949.1"/>
    </source>
</evidence>
<proteinExistence type="predicted"/>
<feature type="region of interest" description="Disordered" evidence="1">
    <location>
        <begin position="106"/>
        <end position="128"/>
    </location>
</feature>
<dbReference type="EMBL" id="JAGTJQ010000011">
    <property type="protein sequence ID" value="KAH7017949.1"/>
    <property type="molecule type" value="Genomic_DNA"/>
</dbReference>
<dbReference type="Proteomes" id="UP000756346">
    <property type="component" value="Unassembled WGS sequence"/>
</dbReference>
<dbReference type="AlphaFoldDB" id="A0A9P8XTQ5"/>
<feature type="compositionally biased region" description="Polar residues" evidence="1">
    <location>
        <begin position="117"/>
        <end position="128"/>
    </location>
</feature>
<gene>
    <name evidence="2" type="ORF">B0I36DRAFT_335080</name>
</gene>